<dbReference type="OrthoDB" id="5914777at2759"/>
<evidence type="ECO:0000256" key="1">
    <source>
        <dbReference type="SAM" id="SignalP"/>
    </source>
</evidence>
<name>A0A0V1MTZ2_9BILA</name>
<dbReference type="AlphaFoldDB" id="A0A0V1MTZ2"/>
<keyword evidence="3" id="KW-1185">Reference proteome</keyword>
<accession>A0A0V1MTZ2</accession>
<protein>
    <submittedName>
        <fullName evidence="2">Uncharacterized protein</fullName>
    </submittedName>
</protein>
<reference evidence="2 3" key="1">
    <citation type="submission" date="2015-01" db="EMBL/GenBank/DDBJ databases">
        <title>Evolution of Trichinella species and genotypes.</title>
        <authorList>
            <person name="Korhonen P.K."/>
            <person name="Edoardo P."/>
            <person name="Giuseppe L.R."/>
            <person name="Gasser R.B."/>
        </authorList>
    </citation>
    <scope>NUCLEOTIDE SEQUENCE [LARGE SCALE GENOMIC DNA]</scope>
    <source>
        <strain evidence="2">ISS1980</strain>
    </source>
</reference>
<evidence type="ECO:0000313" key="3">
    <source>
        <dbReference type="Proteomes" id="UP000054843"/>
    </source>
</evidence>
<gene>
    <name evidence="2" type="ORF">T10_6908</name>
</gene>
<dbReference type="InterPro" id="IPR046350">
    <property type="entry name" value="Cystatin_sf"/>
</dbReference>
<dbReference type="EMBL" id="JYDO01000041">
    <property type="protein sequence ID" value="KRZ75191.1"/>
    <property type="molecule type" value="Genomic_DNA"/>
</dbReference>
<organism evidence="2 3">
    <name type="scientific">Trichinella papuae</name>
    <dbReference type="NCBI Taxonomy" id="268474"/>
    <lineage>
        <taxon>Eukaryota</taxon>
        <taxon>Metazoa</taxon>
        <taxon>Ecdysozoa</taxon>
        <taxon>Nematoda</taxon>
        <taxon>Enoplea</taxon>
        <taxon>Dorylaimia</taxon>
        <taxon>Trichinellida</taxon>
        <taxon>Trichinellidae</taxon>
        <taxon>Trichinella</taxon>
    </lineage>
</organism>
<proteinExistence type="predicted"/>
<dbReference type="Proteomes" id="UP000054843">
    <property type="component" value="Unassembled WGS sequence"/>
</dbReference>
<keyword evidence="1" id="KW-0732">Signal</keyword>
<feature type="chain" id="PRO_5006882850" evidence="1">
    <location>
        <begin position="21"/>
        <end position="239"/>
    </location>
</feature>
<evidence type="ECO:0000313" key="2">
    <source>
        <dbReference type="EMBL" id="KRZ75191.1"/>
    </source>
</evidence>
<feature type="signal peptide" evidence="1">
    <location>
        <begin position="1"/>
        <end position="20"/>
    </location>
</feature>
<feature type="non-terminal residue" evidence="2">
    <location>
        <position position="1"/>
    </location>
</feature>
<dbReference type="SUPFAM" id="SSF54403">
    <property type="entry name" value="Cystatin/monellin"/>
    <property type="match status" value="1"/>
</dbReference>
<sequence length="239" mass="27781">LKMKLLYCMLVVLFLAFNEAQLTDHIKRAQDALLLWNSHRPELYKKIISVTERLIIGTRIIYYADLQDTVCIATRVTFSSYYDMVRACPLREGSRVEHCAIYYEMGDIRTTKVSCRSDREVEMIEEEEAFQPQMGMTGGTIKYDVSHQDVQDSVRKGVFEWDKKRNDGNYHLLKHVVEGSRSGILSSFKIFLVDTSCPVRAGVFDRYQDVYSRCSGRGSPRQCNLEFRYLDEKNSEVYC</sequence>
<comment type="caution">
    <text evidence="2">The sequence shown here is derived from an EMBL/GenBank/DDBJ whole genome shotgun (WGS) entry which is preliminary data.</text>
</comment>
<dbReference type="Gene3D" id="3.10.450.10">
    <property type="match status" value="1"/>
</dbReference>